<organism evidence="1 2">
    <name type="scientific">Solea senegalensis</name>
    <name type="common">Senegalese sole</name>
    <dbReference type="NCBI Taxonomy" id="28829"/>
    <lineage>
        <taxon>Eukaryota</taxon>
        <taxon>Metazoa</taxon>
        <taxon>Chordata</taxon>
        <taxon>Craniata</taxon>
        <taxon>Vertebrata</taxon>
        <taxon>Euteleostomi</taxon>
        <taxon>Actinopterygii</taxon>
        <taxon>Neopterygii</taxon>
        <taxon>Teleostei</taxon>
        <taxon>Neoteleostei</taxon>
        <taxon>Acanthomorphata</taxon>
        <taxon>Carangaria</taxon>
        <taxon>Pleuronectiformes</taxon>
        <taxon>Pleuronectoidei</taxon>
        <taxon>Soleidae</taxon>
        <taxon>Solea</taxon>
    </lineage>
</organism>
<reference evidence="1 2" key="1">
    <citation type="journal article" date="2021" name="Sci. Rep.">
        <title>Chromosome anchoring in Senegalese sole (Solea senegalensis) reveals sex-associated markers and genome rearrangements in flatfish.</title>
        <authorList>
            <person name="Guerrero-Cozar I."/>
            <person name="Gomez-Garrido J."/>
            <person name="Berbel C."/>
            <person name="Martinez-Blanch J.F."/>
            <person name="Alioto T."/>
            <person name="Claros M.G."/>
            <person name="Gagnaire P.A."/>
            <person name="Manchado M."/>
        </authorList>
    </citation>
    <scope>NUCLEOTIDE SEQUENCE [LARGE SCALE GENOMIC DNA]</scope>
    <source>
        <strain evidence="1">Sse05_10M</strain>
    </source>
</reference>
<accession>A0AAV6T2E6</accession>
<protein>
    <submittedName>
        <fullName evidence="1">Uncharacterized protein</fullName>
    </submittedName>
</protein>
<evidence type="ECO:0000313" key="1">
    <source>
        <dbReference type="EMBL" id="KAG7523490.1"/>
    </source>
</evidence>
<dbReference type="EMBL" id="JAGKHQ010000002">
    <property type="protein sequence ID" value="KAG7523490.1"/>
    <property type="molecule type" value="Genomic_DNA"/>
</dbReference>
<keyword evidence="2" id="KW-1185">Reference proteome</keyword>
<dbReference type="Proteomes" id="UP000693946">
    <property type="component" value="Linkage Group LG10"/>
</dbReference>
<proteinExistence type="predicted"/>
<name>A0AAV6T2E6_SOLSE</name>
<comment type="caution">
    <text evidence="1">The sequence shown here is derived from an EMBL/GenBank/DDBJ whole genome shotgun (WGS) entry which is preliminary data.</text>
</comment>
<dbReference type="AlphaFoldDB" id="A0AAV6T2E6"/>
<sequence length="66" mass="7207">MTPQYVSAAHEGGLRHDRCLLRILWIVISGKLLSSQLASLPPLNGGKTETRGTCFGVWTEEVLDPS</sequence>
<evidence type="ECO:0000313" key="2">
    <source>
        <dbReference type="Proteomes" id="UP000693946"/>
    </source>
</evidence>
<gene>
    <name evidence="1" type="ORF">JOB18_048310</name>
</gene>